<organism evidence="1 2">
    <name type="scientific">Blautia stercoris</name>
    <dbReference type="NCBI Taxonomy" id="871664"/>
    <lineage>
        <taxon>Bacteria</taxon>
        <taxon>Bacillati</taxon>
        <taxon>Bacillota</taxon>
        <taxon>Clostridia</taxon>
        <taxon>Lachnospirales</taxon>
        <taxon>Lachnospiraceae</taxon>
        <taxon>Blautia</taxon>
    </lineage>
</organism>
<evidence type="ECO:0000313" key="1">
    <source>
        <dbReference type="EMBL" id="MBC8628527.1"/>
    </source>
</evidence>
<accession>A0ABR7PAT4</accession>
<sequence>MEQFLAGFEALKANIFDNMIEQQAKLGYRKEPVRLYYPLSSLNHFFNKKADSDEMQQILSDFPVYTKEQCGEISATHKGERFCFTISEEVSEYVHTNKPGNIFICELIQLLTKHSTTLEEIITLFKSQPKESVIEPVNNGEFDILIRFVNDKDRYYYCFKDEGCHIIYHRFLPEDYADFDF</sequence>
<gene>
    <name evidence="1" type="ORF">H8712_07850</name>
</gene>
<name>A0ABR7PAT4_9FIRM</name>
<dbReference type="Pfam" id="PF12993">
    <property type="entry name" value="DUF3877"/>
    <property type="match status" value="1"/>
</dbReference>
<dbReference type="InterPro" id="IPR024539">
    <property type="entry name" value="DUF3877"/>
</dbReference>
<dbReference type="EMBL" id="JACRTP010000003">
    <property type="protein sequence ID" value="MBC8628527.1"/>
    <property type="molecule type" value="Genomic_DNA"/>
</dbReference>
<keyword evidence="2" id="KW-1185">Reference proteome</keyword>
<evidence type="ECO:0000313" key="2">
    <source>
        <dbReference type="Proteomes" id="UP000661649"/>
    </source>
</evidence>
<reference evidence="1 2" key="1">
    <citation type="submission" date="2020-08" db="EMBL/GenBank/DDBJ databases">
        <title>Genome public.</title>
        <authorList>
            <person name="Liu C."/>
            <person name="Sun Q."/>
        </authorList>
    </citation>
    <scope>NUCLEOTIDE SEQUENCE [LARGE SCALE GENOMIC DNA]</scope>
    <source>
        <strain evidence="1 2">3_YM_SP_D4_24.mj</strain>
    </source>
</reference>
<proteinExistence type="predicted"/>
<comment type="caution">
    <text evidence="1">The sequence shown here is derived from an EMBL/GenBank/DDBJ whole genome shotgun (WGS) entry which is preliminary data.</text>
</comment>
<dbReference type="RefSeq" id="WP_117456851.1">
    <property type="nucleotide sequence ID" value="NZ_JACRTP010000003.1"/>
</dbReference>
<dbReference type="Proteomes" id="UP000661649">
    <property type="component" value="Unassembled WGS sequence"/>
</dbReference>
<protein>
    <submittedName>
        <fullName evidence="1">DUF3877 family protein</fullName>
    </submittedName>
</protein>